<accession>A0A494WZG2</accession>
<feature type="domain" description="Peptidase C39-like" evidence="1">
    <location>
        <begin position="10"/>
        <end position="177"/>
    </location>
</feature>
<dbReference type="Pfam" id="PF13529">
    <property type="entry name" value="Peptidase_C39_2"/>
    <property type="match status" value="1"/>
</dbReference>
<gene>
    <name evidence="2" type="ORF">D7S89_24570</name>
</gene>
<evidence type="ECO:0000259" key="1">
    <source>
        <dbReference type="Pfam" id="PF13529"/>
    </source>
</evidence>
<keyword evidence="3" id="KW-1185">Reference proteome</keyword>
<organism evidence="2 3">
    <name type="scientific">Trinickia fusca</name>
    <dbReference type="NCBI Taxonomy" id="2419777"/>
    <lineage>
        <taxon>Bacteria</taxon>
        <taxon>Pseudomonadati</taxon>
        <taxon>Pseudomonadota</taxon>
        <taxon>Betaproteobacteria</taxon>
        <taxon>Burkholderiales</taxon>
        <taxon>Burkholderiaceae</taxon>
        <taxon>Trinickia</taxon>
    </lineage>
</organism>
<evidence type="ECO:0000313" key="2">
    <source>
        <dbReference type="EMBL" id="RKP43857.1"/>
    </source>
</evidence>
<dbReference type="EMBL" id="RBZV01000016">
    <property type="protein sequence ID" value="RKP43857.1"/>
    <property type="molecule type" value="Genomic_DNA"/>
</dbReference>
<proteinExistence type="predicted"/>
<dbReference type="InterPro" id="IPR039564">
    <property type="entry name" value="Peptidase_C39-like"/>
</dbReference>
<sequence>MTRHTIRHHGVPYYTQWGSPEWVRSIVYDDADPCADPHWQRSGFTDPEHYRFWAKRLCGLTCLESILDFWGVARPSRAVLLDQALQHGAYRLREDGGVDGLIYRPFAEWVGAQFGLQVEVLPSIPIEALAGRLDHDTLAIASVNPHIRRAHEPVTTRGGHLVLLVGRDAEGTWFHNPSGVEPHQADVYLPFETFARFFGERGMTITRQPRTASEAS</sequence>
<dbReference type="OrthoDB" id="2602488at2"/>
<evidence type="ECO:0000313" key="3">
    <source>
        <dbReference type="Proteomes" id="UP000280434"/>
    </source>
</evidence>
<protein>
    <recommendedName>
        <fullName evidence="1">Peptidase C39-like domain-containing protein</fullName>
    </recommendedName>
</protein>
<dbReference type="Proteomes" id="UP000280434">
    <property type="component" value="Unassembled WGS sequence"/>
</dbReference>
<dbReference type="AlphaFoldDB" id="A0A494WZG2"/>
<comment type="caution">
    <text evidence="2">The sequence shown here is derived from an EMBL/GenBank/DDBJ whole genome shotgun (WGS) entry which is preliminary data.</text>
</comment>
<name>A0A494WZG2_9BURK</name>
<reference evidence="2" key="1">
    <citation type="submission" date="2018-10" db="EMBL/GenBank/DDBJ databases">
        <title>Paraburkholderia sp. 7MK8-2, isolated from soil.</title>
        <authorList>
            <person name="Gao Z.-H."/>
            <person name="Qiu L.-H."/>
        </authorList>
    </citation>
    <scope>NUCLEOTIDE SEQUENCE [LARGE SCALE GENOMIC DNA]</scope>
    <source>
        <strain evidence="2">7MK8-2</strain>
    </source>
</reference>
<dbReference type="RefSeq" id="WP_121281472.1">
    <property type="nucleotide sequence ID" value="NZ_RBZV01000016.1"/>
</dbReference>